<proteinExistence type="inferred from homology"/>
<gene>
    <name evidence="4 6" type="primary">fliE</name>
</gene>
<dbReference type="HAMAP" id="MF_00724">
    <property type="entry name" value="FliE"/>
    <property type="match status" value="1"/>
</dbReference>
<dbReference type="RefSeq" id="WP_010580555.1">
    <property type="nucleotide sequence ID" value="NZ_AHYZ01000084.1"/>
</dbReference>
<evidence type="ECO:0000256" key="4">
    <source>
        <dbReference type="HAMAP-Rule" id="MF_00724"/>
    </source>
</evidence>
<keyword evidence="6" id="KW-0969">Cilium</keyword>
<dbReference type="Pfam" id="PF02049">
    <property type="entry name" value="FliE"/>
    <property type="match status" value="1"/>
</dbReference>
<comment type="subcellular location">
    <subcellularLocation>
        <location evidence="1 4">Bacterial flagellum basal body</location>
    </subcellularLocation>
</comment>
<dbReference type="PANTHER" id="PTHR34653">
    <property type="match status" value="1"/>
</dbReference>
<organism evidence="6">
    <name type="scientific">Liquorilactobacillus vini DSM 20605</name>
    <dbReference type="NCBI Taxonomy" id="1133569"/>
    <lineage>
        <taxon>Bacteria</taxon>
        <taxon>Bacillati</taxon>
        <taxon>Bacillota</taxon>
        <taxon>Bacilli</taxon>
        <taxon>Lactobacillales</taxon>
        <taxon>Lactobacillaceae</taxon>
        <taxon>Liquorilactobacillus</taxon>
    </lineage>
</organism>
<dbReference type="PRINTS" id="PR01006">
    <property type="entry name" value="FLGHOOKFLIE"/>
</dbReference>
<dbReference type="AlphaFoldDB" id="A0A0A7RGX6"/>
<evidence type="ECO:0000256" key="3">
    <source>
        <dbReference type="ARBA" id="ARBA00023143"/>
    </source>
</evidence>
<dbReference type="NCBIfam" id="TIGR00205">
    <property type="entry name" value="fliE"/>
    <property type="match status" value="1"/>
</dbReference>
<dbReference type="GO" id="GO:0005198">
    <property type="term" value="F:structural molecule activity"/>
    <property type="evidence" value="ECO:0007669"/>
    <property type="project" value="UniProtKB-UniRule"/>
</dbReference>
<dbReference type="GO" id="GO:0003774">
    <property type="term" value="F:cytoskeletal motor activity"/>
    <property type="evidence" value="ECO:0007669"/>
    <property type="project" value="InterPro"/>
</dbReference>
<comment type="similarity">
    <text evidence="2 4">Belongs to the FliE family.</text>
</comment>
<keyword evidence="6" id="KW-0282">Flagellum</keyword>
<dbReference type="GO" id="GO:0009425">
    <property type="term" value="C:bacterial-type flagellum basal body"/>
    <property type="evidence" value="ECO:0007669"/>
    <property type="project" value="UniProtKB-SubCell"/>
</dbReference>
<evidence type="ECO:0000256" key="2">
    <source>
        <dbReference type="ARBA" id="ARBA00009272"/>
    </source>
</evidence>
<keyword evidence="6" id="KW-0966">Cell projection</keyword>
<evidence type="ECO:0000256" key="1">
    <source>
        <dbReference type="ARBA" id="ARBA00004117"/>
    </source>
</evidence>
<protein>
    <recommendedName>
        <fullName evidence="4 5">Flagellar hook-basal body complex protein FliE</fullName>
    </recommendedName>
</protein>
<evidence type="ECO:0000256" key="5">
    <source>
        <dbReference type="NCBIfam" id="TIGR00205"/>
    </source>
</evidence>
<accession>A0A0A7RGX6</accession>
<reference evidence="6" key="1">
    <citation type="journal article" date="2014" name="Appl. Environ. Microbiol.">
        <title>Detection and genomic characterization of motility in Lactobacillus curvatus: confirmation of motility in a species outside the Lactobacillus salivarius clade.</title>
        <authorList>
            <person name="Cousin F.J."/>
            <person name="Lynch S.M."/>
            <person name="Harris H.M."/>
            <person name="McCann A."/>
            <person name="Lynch D.B."/>
            <person name="Neville B.A."/>
            <person name="Irisawa T."/>
            <person name="Okada S."/>
            <person name="Endo A."/>
            <person name="O'Toole P.W."/>
        </authorList>
    </citation>
    <scope>NUCLEOTIDE SEQUENCE</scope>
    <source>
        <strain evidence="6">DSM 20605</strain>
    </source>
</reference>
<dbReference type="GO" id="GO:0071973">
    <property type="term" value="P:bacterial-type flagellum-dependent cell motility"/>
    <property type="evidence" value="ECO:0007669"/>
    <property type="project" value="InterPro"/>
</dbReference>
<dbReference type="EMBL" id="KM886873">
    <property type="protein sequence ID" value="AJA34506.1"/>
    <property type="molecule type" value="Genomic_DNA"/>
</dbReference>
<name>A0A0A7RGX6_9LACO</name>
<sequence>MISTSAVNTSNLENYQKSLAKVTGFDQTAKSSKNSATFSSYLNKAVSGVNQKMVSMDKATDNMISGKENDLGNVMVKMTEAQLSLETAVQVRNKLLDAYSDIKNMQF</sequence>
<keyword evidence="3 4" id="KW-0975">Bacterial flagellum</keyword>
<dbReference type="PANTHER" id="PTHR34653:SF1">
    <property type="entry name" value="FLAGELLAR HOOK-BASAL BODY COMPLEX PROTEIN FLIE"/>
    <property type="match status" value="1"/>
</dbReference>
<evidence type="ECO:0000313" key="6">
    <source>
        <dbReference type="EMBL" id="AJA34506.1"/>
    </source>
</evidence>
<dbReference type="InterPro" id="IPR001624">
    <property type="entry name" value="FliE"/>
</dbReference>
<dbReference type="OrthoDB" id="9812413at2"/>